<evidence type="ECO:0000256" key="5">
    <source>
        <dbReference type="ARBA" id="ARBA00023163"/>
    </source>
</evidence>
<evidence type="ECO:0000259" key="6">
    <source>
        <dbReference type="Pfam" id="PF04542"/>
    </source>
</evidence>
<feature type="domain" description="RNA polymerase sigma-70 region 2" evidence="6">
    <location>
        <begin position="8"/>
        <end position="72"/>
    </location>
</feature>
<dbReference type="PANTHER" id="PTHR43133">
    <property type="entry name" value="RNA POLYMERASE ECF-TYPE SIGMA FACTO"/>
    <property type="match status" value="1"/>
</dbReference>
<keyword evidence="2" id="KW-0805">Transcription regulation</keyword>
<evidence type="ECO:0000259" key="7">
    <source>
        <dbReference type="Pfam" id="PF08281"/>
    </source>
</evidence>
<evidence type="ECO:0000313" key="8">
    <source>
        <dbReference type="EMBL" id="RGB81274.1"/>
    </source>
</evidence>
<evidence type="ECO:0000313" key="9">
    <source>
        <dbReference type="Proteomes" id="UP000260773"/>
    </source>
</evidence>
<proteinExistence type="inferred from homology"/>
<accession>A0A3E2TR37</accession>
<dbReference type="SUPFAM" id="SSF88946">
    <property type="entry name" value="Sigma2 domain of RNA polymerase sigma factors"/>
    <property type="match status" value="1"/>
</dbReference>
<dbReference type="NCBIfam" id="TIGR02937">
    <property type="entry name" value="sigma70-ECF"/>
    <property type="match status" value="1"/>
</dbReference>
<keyword evidence="4" id="KW-0238">DNA-binding</keyword>
<keyword evidence="5" id="KW-0804">Transcription</keyword>
<comment type="similarity">
    <text evidence="1">Belongs to the sigma-70 factor family. ECF subfamily.</text>
</comment>
<protein>
    <submittedName>
        <fullName evidence="8">Sigma-70 family RNA polymerase sigma factor</fullName>
    </submittedName>
</protein>
<dbReference type="GO" id="GO:0006352">
    <property type="term" value="P:DNA-templated transcription initiation"/>
    <property type="evidence" value="ECO:0007669"/>
    <property type="project" value="InterPro"/>
</dbReference>
<comment type="caution">
    <text evidence="8">The sequence shown here is derived from an EMBL/GenBank/DDBJ whole genome shotgun (WGS) entry which is preliminary data.</text>
</comment>
<dbReference type="InterPro" id="IPR013325">
    <property type="entry name" value="RNA_pol_sigma_r2"/>
</dbReference>
<feature type="domain" description="RNA polymerase sigma factor 70 region 4 type 2" evidence="7">
    <location>
        <begin position="108"/>
        <end position="160"/>
    </location>
</feature>
<dbReference type="InterPro" id="IPR039425">
    <property type="entry name" value="RNA_pol_sigma-70-like"/>
</dbReference>
<dbReference type="SUPFAM" id="SSF88659">
    <property type="entry name" value="Sigma3 and sigma4 domains of RNA polymerase sigma factors"/>
    <property type="match status" value="1"/>
</dbReference>
<dbReference type="Gene3D" id="1.10.1740.10">
    <property type="match status" value="1"/>
</dbReference>
<dbReference type="InterPro" id="IPR013249">
    <property type="entry name" value="RNA_pol_sigma70_r4_t2"/>
</dbReference>
<keyword evidence="3" id="KW-0731">Sigma factor</keyword>
<evidence type="ECO:0000256" key="4">
    <source>
        <dbReference type="ARBA" id="ARBA00023125"/>
    </source>
</evidence>
<evidence type="ECO:0000256" key="3">
    <source>
        <dbReference type="ARBA" id="ARBA00023082"/>
    </source>
</evidence>
<sequence>MKVTDEVYREYSQMVYKYLFSLTGDVHVAEEVTQETFYQAVRCAGRFDGSCRFSTWLCAIAKNQLNSYRRKHFVPFGDTEKPEALAKTGAEKTYVTPEKTVLSEYGRVEILRKLHQLDVAVREVMYLRIFGDLSFAQIGEITGRTENWARVTYYRGKEKLRKELDGNE</sequence>
<dbReference type="GO" id="GO:0003677">
    <property type="term" value="F:DNA binding"/>
    <property type="evidence" value="ECO:0007669"/>
    <property type="project" value="UniProtKB-KW"/>
</dbReference>
<evidence type="ECO:0000256" key="1">
    <source>
        <dbReference type="ARBA" id="ARBA00010641"/>
    </source>
</evidence>
<dbReference type="PANTHER" id="PTHR43133:SF8">
    <property type="entry name" value="RNA POLYMERASE SIGMA FACTOR HI_1459-RELATED"/>
    <property type="match status" value="1"/>
</dbReference>
<dbReference type="RefSeq" id="WP_117527314.1">
    <property type="nucleotide sequence ID" value="NZ_JAQDKA010000013.1"/>
</dbReference>
<dbReference type="GO" id="GO:0016987">
    <property type="term" value="F:sigma factor activity"/>
    <property type="evidence" value="ECO:0007669"/>
    <property type="project" value="UniProtKB-KW"/>
</dbReference>
<dbReference type="InterPro" id="IPR013324">
    <property type="entry name" value="RNA_pol_sigma_r3/r4-like"/>
</dbReference>
<dbReference type="InterPro" id="IPR036388">
    <property type="entry name" value="WH-like_DNA-bd_sf"/>
</dbReference>
<organism evidence="8 9">
    <name type="scientific">Coprococcus catus</name>
    <dbReference type="NCBI Taxonomy" id="116085"/>
    <lineage>
        <taxon>Bacteria</taxon>
        <taxon>Bacillati</taxon>
        <taxon>Bacillota</taxon>
        <taxon>Clostridia</taxon>
        <taxon>Lachnospirales</taxon>
        <taxon>Lachnospiraceae</taxon>
        <taxon>Coprococcus</taxon>
    </lineage>
</organism>
<reference evidence="8 9" key="1">
    <citation type="submission" date="2018-08" db="EMBL/GenBank/DDBJ databases">
        <title>A genome reference for cultivated species of the human gut microbiota.</title>
        <authorList>
            <person name="Zou Y."/>
            <person name="Xue W."/>
            <person name="Luo G."/>
        </authorList>
    </citation>
    <scope>NUCLEOTIDE SEQUENCE [LARGE SCALE GENOMIC DNA]</scope>
    <source>
        <strain evidence="8 9">AF45-17</strain>
    </source>
</reference>
<evidence type="ECO:0000256" key="2">
    <source>
        <dbReference type="ARBA" id="ARBA00023015"/>
    </source>
</evidence>
<dbReference type="Pfam" id="PF08281">
    <property type="entry name" value="Sigma70_r4_2"/>
    <property type="match status" value="1"/>
</dbReference>
<dbReference type="InterPro" id="IPR014284">
    <property type="entry name" value="RNA_pol_sigma-70_dom"/>
</dbReference>
<dbReference type="InterPro" id="IPR007627">
    <property type="entry name" value="RNA_pol_sigma70_r2"/>
</dbReference>
<gene>
    <name evidence="8" type="ORF">DW070_03800</name>
</gene>
<dbReference type="AlphaFoldDB" id="A0A3E2TR37"/>
<dbReference type="Pfam" id="PF04542">
    <property type="entry name" value="Sigma70_r2"/>
    <property type="match status" value="1"/>
</dbReference>
<dbReference type="Gene3D" id="1.10.10.10">
    <property type="entry name" value="Winged helix-like DNA-binding domain superfamily/Winged helix DNA-binding domain"/>
    <property type="match status" value="1"/>
</dbReference>
<name>A0A3E2TR37_9FIRM</name>
<dbReference type="EMBL" id="QVEP01000006">
    <property type="protein sequence ID" value="RGB81274.1"/>
    <property type="molecule type" value="Genomic_DNA"/>
</dbReference>
<dbReference type="Proteomes" id="UP000260773">
    <property type="component" value="Unassembled WGS sequence"/>
</dbReference>